<dbReference type="RefSeq" id="WP_125261100.1">
    <property type="nucleotide sequence ID" value="NZ_CP114280.1"/>
</dbReference>
<reference evidence="3 4" key="1">
    <citation type="submission" date="2022-12" db="EMBL/GenBank/DDBJ databases">
        <title>Complete genome sequencing of Dickeya lacustris type strain LMG30899.</title>
        <authorList>
            <person name="Dobhal S."/>
            <person name="Arizala D."/>
            <person name="Arif M."/>
        </authorList>
    </citation>
    <scope>NUCLEOTIDE SEQUENCE [LARGE SCALE GENOMIC DNA]</scope>
    <source>
        <strain evidence="3 4">LMG30899</strain>
    </source>
</reference>
<evidence type="ECO:0000313" key="3">
    <source>
        <dbReference type="EMBL" id="WFN54212.1"/>
    </source>
</evidence>
<evidence type="ECO:0000259" key="1">
    <source>
        <dbReference type="Pfam" id="PF12571"/>
    </source>
</evidence>
<dbReference type="EMBL" id="CP114280">
    <property type="protein sequence ID" value="WFN54212.1"/>
    <property type="molecule type" value="Genomic_DNA"/>
</dbReference>
<dbReference type="InterPro" id="IPR054075">
    <property type="entry name" value="Gp53-like_C"/>
</dbReference>
<evidence type="ECO:0000259" key="2">
    <source>
        <dbReference type="Pfam" id="PF21882"/>
    </source>
</evidence>
<dbReference type="Gene3D" id="2.60.40.3940">
    <property type="match status" value="1"/>
</dbReference>
<sequence length="395" mass="41043">MTVKYMTLLTQVGAAKLANATALGSMLNITHMAVGDGGGNPTMPDPAQKALINEKRRALLNALRADPANPNQIIAEQVIPENEGGFWLRELGLFDADGDLIAVANCPETYKPQLQEGSGRVQTVRMILVVSNTSAVTLKVDPAVVLATRKSVDDKALEVRAYADGLMAKHLAAGNPHAQYAPLVSPALSGVPTAPTAVAGTSNSQLATTAFVKSAIEALVASSPEALNTLNELAAALGNNPNFATTMTNALANKQPLDNTLTALSGKSVAALLNYLGLGSAAQRNVGGMPDQIPDMSHFLVGQSGTLGAFRLPSGHLVQFDSGVLNNVGGFTKSYPAPFPNATLVLIGVMYGTLGFRWVATPNTFDRTAANINFVDAVTGNGMTGQTVGYLAIGY</sequence>
<accession>A0ABY8G2N2</accession>
<dbReference type="InterPro" id="IPR022225">
    <property type="entry name" value="Phage_tail_fibre_N"/>
</dbReference>
<proteinExistence type="predicted"/>
<evidence type="ECO:0000313" key="4">
    <source>
        <dbReference type="Proteomes" id="UP001219630"/>
    </source>
</evidence>
<gene>
    <name evidence="3" type="ORF">O1Q98_10905</name>
</gene>
<dbReference type="Pfam" id="PF21882">
    <property type="entry name" value="Gp53-like_C"/>
    <property type="match status" value="1"/>
</dbReference>
<dbReference type="InterPro" id="IPR051934">
    <property type="entry name" value="Phage_Tail_Fiber_Structural"/>
</dbReference>
<feature type="domain" description="Phage tail fibre protein N-terminal" evidence="1">
    <location>
        <begin position="1"/>
        <end position="150"/>
    </location>
</feature>
<dbReference type="Pfam" id="PF12571">
    <property type="entry name" value="Phage_tail_fib"/>
    <property type="match status" value="1"/>
</dbReference>
<dbReference type="Proteomes" id="UP001219630">
    <property type="component" value="Chromosome"/>
</dbReference>
<name>A0ABY8G2N2_9GAMM</name>
<feature type="domain" description="Putative tail fiber protein gp53-like C-terminal" evidence="2">
    <location>
        <begin position="311"/>
        <end position="395"/>
    </location>
</feature>
<dbReference type="PANTHER" id="PTHR35191">
    <property type="entry name" value="PROPHAGE SIDE TAIL FIBER PROTEIN HOMOLOG STFQ-RELATED"/>
    <property type="match status" value="1"/>
</dbReference>
<keyword evidence="4" id="KW-1185">Reference proteome</keyword>
<dbReference type="PANTHER" id="PTHR35191:SF1">
    <property type="entry name" value="PROPHAGE SIDE TAIL FIBER PROTEIN HOMOLOG STFQ-RELATED"/>
    <property type="match status" value="1"/>
</dbReference>
<protein>
    <submittedName>
        <fullName evidence="3">Phage tail protein</fullName>
    </submittedName>
</protein>
<organism evidence="3 4">
    <name type="scientific">Dickeya lacustris</name>
    <dbReference type="NCBI Taxonomy" id="2259638"/>
    <lineage>
        <taxon>Bacteria</taxon>
        <taxon>Pseudomonadati</taxon>
        <taxon>Pseudomonadota</taxon>
        <taxon>Gammaproteobacteria</taxon>
        <taxon>Enterobacterales</taxon>
        <taxon>Pectobacteriaceae</taxon>
        <taxon>Dickeya</taxon>
    </lineage>
</organism>